<accession>A0A8S9R5I4</accession>
<dbReference type="EMBL" id="QGKX02000996">
    <property type="protein sequence ID" value="KAF3556851.1"/>
    <property type="molecule type" value="Genomic_DNA"/>
</dbReference>
<dbReference type="Proteomes" id="UP000712600">
    <property type="component" value="Unassembled WGS sequence"/>
</dbReference>
<comment type="caution">
    <text evidence="1">The sequence shown here is derived from an EMBL/GenBank/DDBJ whole genome shotgun (WGS) entry which is preliminary data.</text>
</comment>
<organism evidence="1 2">
    <name type="scientific">Brassica cretica</name>
    <name type="common">Mustard</name>
    <dbReference type="NCBI Taxonomy" id="69181"/>
    <lineage>
        <taxon>Eukaryota</taxon>
        <taxon>Viridiplantae</taxon>
        <taxon>Streptophyta</taxon>
        <taxon>Embryophyta</taxon>
        <taxon>Tracheophyta</taxon>
        <taxon>Spermatophyta</taxon>
        <taxon>Magnoliopsida</taxon>
        <taxon>eudicotyledons</taxon>
        <taxon>Gunneridae</taxon>
        <taxon>Pentapetalae</taxon>
        <taxon>rosids</taxon>
        <taxon>malvids</taxon>
        <taxon>Brassicales</taxon>
        <taxon>Brassicaceae</taxon>
        <taxon>Brassiceae</taxon>
        <taxon>Brassica</taxon>
    </lineage>
</organism>
<evidence type="ECO:0000313" key="1">
    <source>
        <dbReference type="EMBL" id="KAF3556851.1"/>
    </source>
</evidence>
<protein>
    <submittedName>
        <fullName evidence="1">Uncharacterized protein</fullName>
    </submittedName>
</protein>
<name>A0A8S9R5I4_BRACR</name>
<evidence type="ECO:0000313" key="2">
    <source>
        <dbReference type="Proteomes" id="UP000712600"/>
    </source>
</evidence>
<gene>
    <name evidence="1" type="ORF">F2Q69_00015402</name>
</gene>
<proteinExistence type="predicted"/>
<dbReference type="AlphaFoldDB" id="A0A8S9R5I4"/>
<sequence length="101" mass="10923">MSPILDRIVWTGHGAKRHNSQVYKTLRQVYHGQTEGSWASSGSSSSSWKECEFSSFSLDQLTGADYLAHSAGDGWGPAHPSLVECSGPDPCGRVRAVTRPC</sequence>
<reference evidence="1" key="1">
    <citation type="submission" date="2019-12" db="EMBL/GenBank/DDBJ databases">
        <title>Genome sequencing and annotation of Brassica cretica.</title>
        <authorList>
            <person name="Studholme D.J."/>
            <person name="Sarris P."/>
        </authorList>
    </citation>
    <scope>NUCLEOTIDE SEQUENCE</scope>
    <source>
        <strain evidence="1">PFS-109/04</strain>
        <tissue evidence="1">Leaf</tissue>
    </source>
</reference>